<sequence length="723" mass="82495">MSLPPSSQVAMPIPSSQMVGTPEPAKKLQKYRPVKPFPYELRDIINVYIEEKLFSQALPLLLNTLIAGTDGTVDGQTLPTYVPSPQVLAVVATLAVHPAWTNRATEPESVKTANDALFFLKHVNSIVGAANANFISAFKFLDKFDSRDRRRRTGDLAVGTEDEHKFSISMANRGALWNLAEDFWAVVGWAFNCSCQYPKRWERWRSWLEFMLDVLEDDLRERISAAGPLQDDGKEAAANTLLSESLIAQYCLTAGDGRAGKRRVMRAILAIGCKKDLDEFREIWKNETRPPKEKKVEELMPRKTIDFDKEEYADYMDMDESEEEEEDLPSTPRASNSARQSRKRGRPSSATPDPDADNEYSASSDYGGYEAVRLRQRLIALLTQISFHYEHAFMEVEDCFDLVTEFLRPLPLDIFVLFVSPPTPWLEPHSHASLCQNLLRPIISSEAPVYQADTMTQIEFERHFLPYPANYTNYVENARVSLLVEALLRLLFRHSALIVNNSLKKKLDEGIKAREAKAKFGARKLVGTKEAEEDKAVKLLANTGADYEDNETLEEQRVDFQRPVPACAKIFDVHATLVLVWSHCDDDAHEYALYEEDHFRCQMRRGKGFADTLASLWHHSNFHYRKPAEALIYCSKPRCGWHPPSPDHKRNPRDTRLHIHWRNYHAEAAYDDPNTFAKDDYGNLSFRWHKKHPSVFNRDSPRVIGKASVSSVTHVRLDPTLAP</sequence>
<evidence type="ECO:0000256" key="1">
    <source>
        <dbReference type="SAM" id="MobiDB-lite"/>
    </source>
</evidence>
<accession>A0A9P8K9X8</accession>
<feature type="non-terminal residue" evidence="2">
    <location>
        <position position="1"/>
    </location>
</feature>
<feature type="region of interest" description="Disordered" evidence="1">
    <location>
        <begin position="317"/>
        <end position="362"/>
    </location>
</feature>
<dbReference type="AlphaFoldDB" id="A0A9P8K9X8"/>
<feature type="compositionally biased region" description="Polar residues" evidence="1">
    <location>
        <begin position="1"/>
        <end position="19"/>
    </location>
</feature>
<name>A0A9P8K9X8_AURME</name>
<comment type="caution">
    <text evidence="2">The sequence shown here is derived from an EMBL/GenBank/DDBJ whole genome shotgun (WGS) entry which is preliminary data.</text>
</comment>
<dbReference type="Proteomes" id="UP000767238">
    <property type="component" value="Unassembled WGS sequence"/>
</dbReference>
<protein>
    <submittedName>
        <fullName evidence="2">Uncharacterized protein</fullName>
    </submittedName>
</protein>
<feature type="region of interest" description="Disordered" evidence="1">
    <location>
        <begin position="1"/>
        <end position="25"/>
    </location>
</feature>
<evidence type="ECO:0000313" key="2">
    <source>
        <dbReference type="EMBL" id="KAH0224437.1"/>
    </source>
</evidence>
<gene>
    <name evidence="2" type="ORF">KCV03_g3670</name>
</gene>
<dbReference type="OrthoDB" id="5411773at2759"/>
<organism evidence="2 3">
    <name type="scientific">Aureobasidium melanogenum</name>
    <name type="common">Aureobasidium pullulans var. melanogenum</name>
    <dbReference type="NCBI Taxonomy" id="46634"/>
    <lineage>
        <taxon>Eukaryota</taxon>
        <taxon>Fungi</taxon>
        <taxon>Dikarya</taxon>
        <taxon>Ascomycota</taxon>
        <taxon>Pezizomycotina</taxon>
        <taxon>Dothideomycetes</taxon>
        <taxon>Dothideomycetidae</taxon>
        <taxon>Dothideales</taxon>
        <taxon>Saccotheciaceae</taxon>
        <taxon>Aureobasidium</taxon>
    </lineage>
</organism>
<proteinExistence type="predicted"/>
<feature type="compositionally biased region" description="Acidic residues" evidence="1">
    <location>
        <begin position="317"/>
        <end position="328"/>
    </location>
</feature>
<evidence type="ECO:0000313" key="3">
    <source>
        <dbReference type="Proteomes" id="UP000767238"/>
    </source>
</evidence>
<reference evidence="2" key="1">
    <citation type="journal article" date="2021" name="J Fungi (Basel)">
        <title>Virulence traits and population genomics of the black yeast Aureobasidium melanogenum.</title>
        <authorList>
            <person name="Cernosa A."/>
            <person name="Sun X."/>
            <person name="Gostincar C."/>
            <person name="Fang C."/>
            <person name="Gunde-Cimerman N."/>
            <person name="Song Z."/>
        </authorList>
    </citation>
    <scope>NUCLEOTIDE SEQUENCE</scope>
    <source>
        <strain evidence="2">EXF-8016</strain>
    </source>
</reference>
<dbReference type="EMBL" id="JAHFYH010000019">
    <property type="protein sequence ID" value="KAH0224437.1"/>
    <property type="molecule type" value="Genomic_DNA"/>
</dbReference>
<reference evidence="2" key="2">
    <citation type="submission" date="2021-08" db="EMBL/GenBank/DDBJ databases">
        <authorList>
            <person name="Gostincar C."/>
            <person name="Sun X."/>
            <person name="Song Z."/>
            <person name="Gunde-Cimerman N."/>
        </authorList>
    </citation>
    <scope>NUCLEOTIDE SEQUENCE</scope>
    <source>
        <strain evidence="2">EXF-8016</strain>
    </source>
</reference>